<sequence>MQMDEVHSSRSVRVLEDPVLLHLLATIKQHQEPMCRLASLFMLNSLFRQSLVPRRATFCFSEGLLLVLMDILSKDFDPRDPNNDAQLYTLAAEIIWRFSSLPVSEQGPLISNGVIRGLVQFLRTDSKYYQFTPVVAEALERICGGRLFTEQEVRALPITPKILDNLKMYNQDVVKYSKVQHVYACKLSLQLPDEAKWISLADLFVREGYAWPMCQLQQKKLSPPTSPSSRPRSSPAKLPSPSSASPESPPLQTAISATSEKSIPSSKQSTVKSQSSPTSSHHEMVHDATEVKFLRAVGGNYFWAQIGADSIKSVNSVTQLLTMALPDLKNVAPKIGEVVAVRLEQADANVPQAIRGRLVDVQDAWVMIQSLDFGFTKIVKDSEIFGLTGTVACLTKFPPQAQICYLAGLQAPPADGAAVELALSACAQLTKLSPSATPMLHEVGMLGILPAFLQCGHLTIQLQATRTLANMAAVARVNKQSDLSVFIKPLLDVLANTPSHALTSQQRNLVVASVSALNNVVAFHAERRSVFLDHEGQLVILRVMMRHRSLIPICNSCAALLRNCYPGLVSSQGHKPGKALIRGDLRADLRADYSAFEKEDDHEQAADNSPLLQDQYNSSDDEHIDLMERMTQMQQLRVSSDDEEDDKADSEDTSPVLLAGEQSDSTILPVDGGIQSAIGLNAYEIHTTVPYRDDETHHIYKENRLSRISREHLAEIVCGMMNSGLGGSVYFGLTKDGQVQGIKLTRDERDEMRLGIDHLMTNCFVPPVFHNQLDIIYKPVFKRLENRQFATFVDLFVVEILIKASDSTIYNISKSGHCWHRFGPHTTKLSVQDVRQLITLDEEAKYKDEIRCLREELRNLKLKAK</sequence>
<dbReference type="PANTHER" id="PTHR12155:SF41">
    <property type="entry name" value="SCHLAFEN ALBA-2 DOMAIN-CONTAINING PROTEIN"/>
    <property type="match status" value="1"/>
</dbReference>
<gene>
    <name evidence="3" type="ORF">BaRGS_00035031</name>
</gene>
<feature type="region of interest" description="Disordered" evidence="1">
    <location>
        <begin position="634"/>
        <end position="654"/>
    </location>
</feature>
<name>A0ABD0JFM0_9CAEN</name>
<feature type="compositionally biased region" description="Polar residues" evidence="1">
    <location>
        <begin position="251"/>
        <end position="263"/>
    </location>
</feature>
<feature type="compositionally biased region" description="Low complexity" evidence="1">
    <location>
        <begin position="220"/>
        <end position="246"/>
    </location>
</feature>
<dbReference type="Gene3D" id="1.25.10.10">
    <property type="entry name" value="Leucine-rich Repeat Variant"/>
    <property type="match status" value="2"/>
</dbReference>
<dbReference type="InterPro" id="IPR029684">
    <property type="entry name" value="Schlafen"/>
</dbReference>
<dbReference type="InterPro" id="IPR007421">
    <property type="entry name" value="Schlafen_AlbA_2_dom"/>
</dbReference>
<reference evidence="3 4" key="1">
    <citation type="journal article" date="2023" name="Sci. Data">
        <title>Genome assembly of the Korean intertidal mud-creeper Batillaria attramentaria.</title>
        <authorList>
            <person name="Patra A.K."/>
            <person name="Ho P.T."/>
            <person name="Jun S."/>
            <person name="Lee S.J."/>
            <person name="Kim Y."/>
            <person name="Won Y.J."/>
        </authorList>
    </citation>
    <scope>NUCLEOTIDE SEQUENCE [LARGE SCALE GENOMIC DNA]</scope>
    <source>
        <strain evidence="3">Wonlab-2016</strain>
    </source>
</reference>
<dbReference type="SUPFAM" id="SSF48371">
    <property type="entry name" value="ARM repeat"/>
    <property type="match status" value="1"/>
</dbReference>
<proteinExistence type="predicted"/>
<dbReference type="AlphaFoldDB" id="A0ABD0JFM0"/>
<dbReference type="Proteomes" id="UP001519460">
    <property type="component" value="Unassembled WGS sequence"/>
</dbReference>
<comment type="caution">
    <text evidence="3">The sequence shown here is derived from an EMBL/GenBank/DDBJ whole genome shotgun (WGS) entry which is preliminary data.</text>
</comment>
<feature type="region of interest" description="Disordered" evidence="1">
    <location>
        <begin position="598"/>
        <end position="617"/>
    </location>
</feature>
<feature type="compositionally biased region" description="Low complexity" evidence="1">
    <location>
        <begin position="264"/>
        <end position="279"/>
    </location>
</feature>
<dbReference type="Pfam" id="PF04326">
    <property type="entry name" value="SLFN_AlbA_2"/>
    <property type="match status" value="1"/>
</dbReference>
<dbReference type="InterPro" id="IPR016024">
    <property type="entry name" value="ARM-type_fold"/>
</dbReference>
<feature type="compositionally biased region" description="Acidic residues" evidence="1">
    <location>
        <begin position="641"/>
        <end position="652"/>
    </location>
</feature>
<evidence type="ECO:0000313" key="4">
    <source>
        <dbReference type="Proteomes" id="UP001519460"/>
    </source>
</evidence>
<protein>
    <recommendedName>
        <fullName evidence="2">Schlafen AlbA-2 domain-containing protein</fullName>
    </recommendedName>
</protein>
<keyword evidence="4" id="KW-1185">Reference proteome</keyword>
<dbReference type="EMBL" id="JACVVK020000460">
    <property type="protein sequence ID" value="KAK7473704.1"/>
    <property type="molecule type" value="Genomic_DNA"/>
</dbReference>
<accession>A0ABD0JFM0</accession>
<organism evidence="3 4">
    <name type="scientific">Batillaria attramentaria</name>
    <dbReference type="NCBI Taxonomy" id="370345"/>
    <lineage>
        <taxon>Eukaryota</taxon>
        <taxon>Metazoa</taxon>
        <taxon>Spiralia</taxon>
        <taxon>Lophotrochozoa</taxon>
        <taxon>Mollusca</taxon>
        <taxon>Gastropoda</taxon>
        <taxon>Caenogastropoda</taxon>
        <taxon>Sorbeoconcha</taxon>
        <taxon>Cerithioidea</taxon>
        <taxon>Batillariidae</taxon>
        <taxon>Batillaria</taxon>
    </lineage>
</organism>
<dbReference type="InterPro" id="IPR011989">
    <property type="entry name" value="ARM-like"/>
</dbReference>
<feature type="compositionally biased region" description="Polar residues" evidence="1">
    <location>
        <begin position="606"/>
        <end position="617"/>
    </location>
</feature>
<feature type="region of interest" description="Disordered" evidence="1">
    <location>
        <begin position="220"/>
        <end position="284"/>
    </location>
</feature>
<evidence type="ECO:0000259" key="2">
    <source>
        <dbReference type="Pfam" id="PF04326"/>
    </source>
</evidence>
<feature type="domain" description="Schlafen AlbA-2" evidence="2">
    <location>
        <begin position="700"/>
        <end position="829"/>
    </location>
</feature>
<evidence type="ECO:0000313" key="3">
    <source>
        <dbReference type="EMBL" id="KAK7473704.1"/>
    </source>
</evidence>
<evidence type="ECO:0000256" key="1">
    <source>
        <dbReference type="SAM" id="MobiDB-lite"/>
    </source>
</evidence>
<dbReference type="PANTHER" id="PTHR12155">
    <property type="entry name" value="SCHLAFEN"/>
    <property type="match status" value="1"/>
</dbReference>